<feature type="region of interest" description="Disordered" evidence="1">
    <location>
        <begin position="1"/>
        <end position="23"/>
    </location>
</feature>
<comment type="caution">
    <text evidence="2">The sequence shown here is derived from an EMBL/GenBank/DDBJ whole genome shotgun (WGS) entry which is preliminary data.</text>
</comment>
<evidence type="ECO:0000256" key="1">
    <source>
        <dbReference type="SAM" id="MobiDB-lite"/>
    </source>
</evidence>
<gene>
    <name evidence="2" type="ORF">CYMTET_40501</name>
</gene>
<accession>A0AAE0F4J9</accession>
<name>A0AAE0F4J9_9CHLO</name>
<keyword evidence="3" id="KW-1185">Reference proteome</keyword>
<dbReference type="EMBL" id="LGRX02026916">
    <property type="protein sequence ID" value="KAK3250105.1"/>
    <property type="molecule type" value="Genomic_DNA"/>
</dbReference>
<organism evidence="2 3">
    <name type="scientific">Cymbomonas tetramitiformis</name>
    <dbReference type="NCBI Taxonomy" id="36881"/>
    <lineage>
        <taxon>Eukaryota</taxon>
        <taxon>Viridiplantae</taxon>
        <taxon>Chlorophyta</taxon>
        <taxon>Pyramimonadophyceae</taxon>
        <taxon>Pyramimonadales</taxon>
        <taxon>Pyramimonadaceae</taxon>
        <taxon>Cymbomonas</taxon>
    </lineage>
</organism>
<dbReference type="Proteomes" id="UP001190700">
    <property type="component" value="Unassembled WGS sequence"/>
</dbReference>
<evidence type="ECO:0000313" key="2">
    <source>
        <dbReference type="EMBL" id="KAK3250105.1"/>
    </source>
</evidence>
<dbReference type="AlphaFoldDB" id="A0AAE0F4J9"/>
<proteinExistence type="predicted"/>
<protein>
    <submittedName>
        <fullName evidence="2">Uncharacterized protein</fullName>
    </submittedName>
</protein>
<reference evidence="2 3" key="1">
    <citation type="journal article" date="2015" name="Genome Biol. Evol.">
        <title>Comparative Genomics of a Bacterivorous Green Alga Reveals Evolutionary Causalities and Consequences of Phago-Mixotrophic Mode of Nutrition.</title>
        <authorList>
            <person name="Burns J.A."/>
            <person name="Paasch A."/>
            <person name="Narechania A."/>
            <person name="Kim E."/>
        </authorList>
    </citation>
    <scope>NUCLEOTIDE SEQUENCE [LARGE SCALE GENOMIC DNA]</scope>
    <source>
        <strain evidence="2 3">PLY_AMNH</strain>
    </source>
</reference>
<evidence type="ECO:0000313" key="3">
    <source>
        <dbReference type="Proteomes" id="UP001190700"/>
    </source>
</evidence>
<sequence>MTGGAHREPRPQKEEVPRHRTEGVFSDTHDREAWLSTRQVKIHSLHTTNSATVSLHQAKLSDALNGVLFGQSDQYNTQMRNTVEEVRARGYSFVFTCDDSHWNVLLFGRDNDHRITVHL</sequence>